<organism evidence="3">
    <name type="scientific">uncultured Thermomicrobiales bacterium</name>
    <dbReference type="NCBI Taxonomy" id="1645740"/>
    <lineage>
        <taxon>Bacteria</taxon>
        <taxon>Pseudomonadati</taxon>
        <taxon>Thermomicrobiota</taxon>
        <taxon>Thermomicrobia</taxon>
        <taxon>Thermomicrobiales</taxon>
        <taxon>environmental samples</taxon>
    </lineage>
</organism>
<dbReference type="EC" id="3.1.4.46" evidence="3"/>
<dbReference type="InterPro" id="IPR030395">
    <property type="entry name" value="GP_PDE_dom"/>
</dbReference>
<dbReference type="SUPFAM" id="SSF51695">
    <property type="entry name" value="PLC-like phosphodiesterases"/>
    <property type="match status" value="1"/>
</dbReference>
<dbReference type="PANTHER" id="PTHR46211">
    <property type="entry name" value="GLYCEROPHOSPHORYL DIESTER PHOSPHODIESTERASE"/>
    <property type="match status" value="1"/>
</dbReference>
<reference evidence="3" key="1">
    <citation type="submission" date="2020-02" db="EMBL/GenBank/DDBJ databases">
        <authorList>
            <person name="Meier V. D."/>
        </authorList>
    </citation>
    <scope>NUCLEOTIDE SEQUENCE</scope>
    <source>
        <strain evidence="3">AVDCRST_MAG18</strain>
    </source>
</reference>
<dbReference type="AlphaFoldDB" id="A0A6J4VQ46"/>
<dbReference type="Pfam" id="PF03009">
    <property type="entry name" value="GDPD"/>
    <property type="match status" value="1"/>
</dbReference>
<evidence type="ECO:0000259" key="2">
    <source>
        <dbReference type="PROSITE" id="PS51704"/>
    </source>
</evidence>
<name>A0A6J4VQ46_9BACT</name>
<feature type="region of interest" description="Disordered" evidence="1">
    <location>
        <begin position="1"/>
        <end position="27"/>
    </location>
</feature>
<dbReference type="PANTHER" id="PTHR46211:SF1">
    <property type="entry name" value="GLYCEROPHOSPHODIESTER PHOSPHODIESTERASE, CYTOPLASMIC"/>
    <property type="match status" value="1"/>
</dbReference>
<dbReference type="InterPro" id="IPR017946">
    <property type="entry name" value="PLC-like_Pdiesterase_TIM-brl"/>
</dbReference>
<sequence>MPPPDPRQPAGGAPSRTLRLGHRGASAGAPENTLLAFRRAIKLGADGIECDIQRSADGELVIIHDDGVERTTDGTGIVGNLPYAALAALDAGQGERIPTLAETLRWATDTIAGGVAPFLNLELKGTGTGPDTLVALGRAGYPGPLALSSFDYPTLEETRQADGAVELWLLSGPYHDDLIAQARAIGATCLDLNHRAITPAVAARVAAAGLGLVAWTANDPADIRRLLALDPPLRAIIGDHPERLAGGE</sequence>
<dbReference type="Gene3D" id="3.20.20.190">
    <property type="entry name" value="Phosphatidylinositol (PI) phosphodiesterase"/>
    <property type="match status" value="1"/>
</dbReference>
<accession>A0A6J4VQ46</accession>
<protein>
    <submittedName>
        <fullName evidence="3">Glycerophosphoryl diester phosphodiesterase</fullName>
        <ecNumber evidence="3">3.1.4.46</ecNumber>
    </submittedName>
</protein>
<feature type="domain" description="GP-PDE" evidence="2">
    <location>
        <begin position="17"/>
        <end position="248"/>
    </location>
</feature>
<dbReference type="PROSITE" id="PS51704">
    <property type="entry name" value="GP_PDE"/>
    <property type="match status" value="1"/>
</dbReference>
<gene>
    <name evidence="3" type="ORF">AVDCRST_MAG18-3678</name>
</gene>
<dbReference type="EMBL" id="CADCWN010000291">
    <property type="protein sequence ID" value="CAA9584878.1"/>
    <property type="molecule type" value="Genomic_DNA"/>
</dbReference>
<keyword evidence="3" id="KW-0378">Hydrolase</keyword>
<evidence type="ECO:0000313" key="3">
    <source>
        <dbReference type="EMBL" id="CAA9584878.1"/>
    </source>
</evidence>
<evidence type="ECO:0000256" key="1">
    <source>
        <dbReference type="SAM" id="MobiDB-lite"/>
    </source>
</evidence>
<dbReference type="GO" id="GO:0006629">
    <property type="term" value="P:lipid metabolic process"/>
    <property type="evidence" value="ECO:0007669"/>
    <property type="project" value="InterPro"/>
</dbReference>
<dbReference type="GO" id="GO:0008889">
    <property type="term" value="F:glycerophosphodiester phosphodiesterase activity"/>
    <property type="evidence" value="ECO:0007669"/>
    <property type="project" value="UniProtKB-EC"/>
</dbReference>
<proteinExistence type="predicted"/>